<accession>A0A9Q1KQB8</accession>
<keyword evidence="1" id="KW-0175">Coiled coil</keyword>
<dbReference type="PANTHER" id="PTHR34965:SF1">
    <property type="entry name" value="OS07G0118300 PROTEIN"/>
    <property type="match status" value="1"/>
</dbReference>
<dbReference type="Proteomes" id="UP001153076">
    <property type="component" value="Unassembled WGS sequence"/>
</dbReference>
<organism evidence="4 5">
    <name type="scientific">Carnegiea gigantea</name>
    <dbReference type="NCBI Taxonomy" id="171969"/>
    <lineage>
        <taxon>Eukaryota</taxon>
        <taxon>Viridiplantae</taxon>
        <taxon>Streptophyta</taxon>
        <taxon>Embryophyta</taxon>
        <taxon>Tracheophyta</taxon>
        <taxon>Spermatophyta</taxon>
        <taxon>Magnoliopsida</taxon>
        <taxon>eudicotyledons</taxon>
        <taxon>Gunneridae</taxon>
        <taxon>Pentapetalae</taxon>
        <taxon>Caryophyllales</taxon>
        <taxon>Cactineae</taxon>
        <taxon>Cactaceae</taxon>
        <taxon>Cactoideae</taxon>
        <taxon>Echinocereeae</taxon>
        <taxon>Carnegiea</taxon>
    </lineage>
</organism>
<evidence type="ECO:0000256" key="1">
    <source>
        <dbReference type="SAM" id="Coils"/>
    </source>
</evidence>
<proteinExistence type="predicted"/>
<protein>
    <submittedName>
        <fullName evidence="4">Uncharacterized protein</fullName>
    </submittedName>
</protein>
<keyword evidence="5" id="KW-1185">Reference proteome</keyword>
<reference evidence="4" key="1">
    <citation type="submission" date="2022-04" db="EMBL/GenBank/DDBJ databases">
        <title>Carnegiea gigantea Genome sequencing and assembly v2.</title>
        <authorList>
            <person name="Copetti D."/>
            <person name="Sanderson M.J."/>
            <person name="Burquez A."/>
            <person name="Wojciechowski M.F."/>
        </authorList>
    </citation>
    <scope>NUCLEOTIDE SEQUENCE</scope>
    <source>
        <strain evidence="4">SGP5-SGP5p</strain>
        <tissue evidence="4">Aerial part</tissue>
    </source>
</reference>
<evidence type="ECO:0000256" key="3">
    <source>
        <dbReference type="SAM" id="Phobius"/>
    </source>
</evidence>
<keyword evidence="3" id="KW-0472">Membrane</keyword>
<evidence type="ECO:0000313" key="5">
    <source>
        <dbReference type="Proteomes" id="UP001153076"/>
    </source>
</evidence>
<comment type="caution">
    <text evidence="4">The sequence shown here is derived from an EMBL/GenBank/DDBJ whole genome shotgun (WGS) entry which is preliminary data.</text>
</comment>
<dbReference type="PANTHER" id="PTHR34965">
    <property type="entry name" value="OS07G0118300 PROTEIN"/>
    <property type="match status" value="1"/>
</dbReference>
<evidence type="ECO:0000313" key="4">
    <source>
        <dbReference type="EMBL" id="KAJ8447457.1"/>
    </source>
</evidence>
<gene>
    <name evidence="4" type="ORF">Cgig2_019451</name>
</gene>
<name>A0A9Q1KQB8_9CARY</name>
<feature type="region of interest" description="Disordered" evidence="2">
    <location>
        <begin position="1"/>
        <end position="29"/>
    </location>
</feature>
<keyword evidence="3" id="KW-1133">Transmembrane helix</keyword>
<dbReference type="AlphaFoldDB" id="A0A9Q1KQB8"/>
<feature type="compositionally biased region" description="Polar residues" evidence="2">
    <location>
        <begin position="14"/>
        <end position="29"/>
    </location>
</feature>
<dbReference type="EMBL" id="JAKOGI010000038">
    <property type="protein sequence ID" value="KAJ8447457.1"/>
    <property type="molecule type" value="Genomic_DNA"/>
</dbReference>
<feature type="compositionally biased region" description="Acidic residues" evidence="2">
    <location>
        <begin position="1"/>
        <end position="13"/>
    </location>
</feature>
<evidence type="ECO:0000256" key="2">
    <source>
        <dbReference type="SAM" id="MobiDB-lite"/>
    </source>
</evidence>
<feature type="transmembrane region" description="Helical" evidence="3">
    <location>
        <begin position="46"/>
        <end position="73"/>
    </location>
</feature>
<keyword evidence="3" id="KW-0812">Transmembrane</keyword>
<feature type="transmembrane region" description="Helical" evidence="3">
    <location>
        <begin position="175"/>
        <end position="198"/>
    </location>
</feature>
<feature type="coiled-coil region" evidence="1">
    <location>
        <begin position="202"/>
        <end position="229"/>
    </location>
</feature>
<sequence length="235" mass="26354">MARDGEEGEEDNQPELQRSSSTESQSQPQIRLSADDIALRPKPDPFLIVCGCFSVVTALSAVLCIVVNVFSAIRTFKRIEDGSDVFDGIFRCYAVVLAVFVVIAETEWSLVFKLCQVCSSFKTQLVLLDMIRVAKVLEKDTICDTLIAGFNVAIMTRAFPDYSGQRKDLVLFHDVASYLLLVCGAAYLISGILCIGYLKRARARKQMTRDQAVKDLEELERRRQELESLLIRNTV</sequence>
<dbReference type="OrthoDB" id="206313at2759"/>
<feature type="transmembrane region" description="Helical" evidence="3">
    <location>
        <begin position="85"/>
        <end position="104"/>
    </location>
</feature>